<organism evidence="7">
    <name type="scientific">Perkinsus marinus (strain ATCC 50983 / TXsc)</name>
    <dbReference type="NCBI Taxonomy" id="423536"/>
    <lineage>
        <taxon>Eukaryota</taxon>
        <taxon>Sar</taxon>
        <taxon>Alveolata</taxon>
        <taxon>Perkinsozoa</taxon>
        <taxon>Perkinsea</taxon>
        <taxon>Perkinsida</taxon>
        <taxon>Perkinsidae</taxon>
        <taxon>Perkinsus</taxon>
    </lineage>
</organism>
<evidence type="ECO:0000259" key="5">
    <source>
        <dbReference type="PROSITE" id="PS50135"/>
    </source>
</evidence>
<keyword evidence="2 4" id="KW-0863">Zinc-finger</keyword>
<feature type="domain" description="ZZ-type" evidence="5">
    <location>
        <begin position="98"/>
        <end position="153"/>
    </location>
</feature>
<name>C5LDH7_PERM5</name>
<dbReference type="EMBL" id="GG680969">
    <property type="protein sequence ID" value="EER05309.1"/>
    <property type="molecule type" value="Genomic_DNA"/>
</dbReference>
<dbReference type="InParanoid" id="C5LDH7"/>
<keyword evidence="1" id="KW-0479">Metal-binding</keyword>
<reference evidence="6 7" key="1">
    <citation type="submission" date="2008-07" db="EMBL/GenBank/DDBJ databases">
        <authorList>
            <person name="El-Sayed N."/>
            <person name="Caler E."/>
            <person name="Inman J."/>
            <person name="Amedeo P."/>
            <person name="Hass B."/>
            <person name="Wortman J."/>
        </authorList>
    </citation>
    <scope>NUCLEOTIDE SEQUENCE [LARGE SCALE GENOMIC DNA]</scope>
    <source>
        <strain evidence="7">ATCC 50983 / TXsc</strain>
    </source>
</reference>
<dbReference type="PROSITE" id="PS01357">
    <property type="entry name" value="ZF_ZZ_1"/>
    <property type="match status" value="1"/>
</dbReference>
<evidence type="ECO:0000256" key="2">
    <source>
        <dbReference type="ARBA" id="ARBA00022771"/>
    </source>
</evidence>
<dbReference type="Pfam" id="PF00569">
    <property type="entry name" value="ZZ"/>
    <property type="match status" value="1"/>
</dbReference>
<proteinExistence type="predicted"/>
<dbReference type="GeneID" id="9041081"/>
<dbReference type="AlphaFoldDB" id="C5LDH7"/>
<dbReference type="PANTHER" id="PTHR20930:SF0">
    <property type="entry name" value="PROTEIN ILRUN"/>
    <property type="match status" value="1"/>
</dbReference>
<dbReference type="RefSeq" id="XP_002773493.1">
    <property type="nucleotide sequence ID" value="XM_002773447.1"/>
</dbReference>
<evidence type="ECO:0000313" key="6">
    <source>
        <dbReference type="EMBL" id="EER05309.1"/>
    </source>
</evidence>
<evidence type="ECO:0000256" key="4">
    <source>
        <dbReference type="PROSITE-ProRule" id="PRU00228"/>
    </source>
</evidence>
<evidence type="ECO:0000256" key="1">
    <source>
        <dbReference type="ARBA" id="ARBA00022723"/>
    </source>
</evidence>
<evidence type="ECO:0000256" key="3">
    <source>
        <dbReference type="ARBA" id="ARBA00022833"/>
    </source>
</evidence>
<dbReference type="InterPro" id="IPR043145">
    <property type="entry name" value="Znf_ZZ_sf"/>
</dbReference>
<sequence length="308" mass="34848">MLARTFDEDEIPDDVPDRSCYRDRNKAMHYSIFCHCCSATVPSARRFKSDTRAPINLCDTCYPLHKDNVLALAYKCSRVWEPGRMAVAGDDRPLLAVHDGVTCTECEMSPITGARYTCLICSDLDLCSRCYHSRAQGGHKEGHAFAMVARMVTLWSLKMREPRGTPIGDMKCRMCGNHPRGGAKYRMKTDPPDSRNAFYCQSCYQKMLHKEAVQLRAPLASSSMSHSSLPWAQSARTRSRTLRVALKSSLASRLNTQPPVIQFIRRLARQAGRFDIIDDDDDSDSLEWVVEPPKEFKADHKFYDGPGR</sequence>
<keyword evidence="7" id="KW-1185">Reference proteome</keyword>
<dbReference type="PROSITE" id="PS50135">
    <property type="entry name" value="ZF_ZZ_2"/>
    <property type="match status" value="1"/>
</dbReference>
<keyword evidence="3" id="KW-0862">Zinc</keyword>
<dbReference type="GO" id="GO:0008270">
    <property type="term" value="F:zinc ion binding"/>
    <property type="evidence" value="ECO:0007669"/>
    <property type="project" value="UniProtKB-KW"/>
</dbReference>
<dbReference type="Gene3D" id="3.30.60.90">
    <property type="match status" value="1"/>
</dbReference>
<gene>
    <name evidence="6" type="ORF">Pmar_PMAR027952</name>
</gene>
<evidence type="ECO:0000313" key="7">
    <source>
        <dbReference type="Proteomes" id="UP000007800"/>
    </source>
</evidence>
<dbReference type="OrthoDB" id="313562at2759"/>
<dbReference type="Proteomes" id="UP000007800">
    <property type="component" value="Unassembled WGS sequence"/>
</dbReference>
<protein>
    <recommendedName>
        <fullName evidence="5">ZZ-type domain-containing protein</fullName>
    </recommendedName>
</protein>
<dbReference type="InterPro" id="IPR000433">
    <property type="entry name" value="Znf_ZZ"/>
</dbReference>
<dbReference type="PANTHER" id="PTHR20930">
    <property type="entry name" value="OVARIAN CARCINOMA ANTIGEN CA125-RELATED"/>
    <property type="match status" value="1"/>
</dbReference>
<dbReference type="CDD" id="cd02249">
    <property type="entry name" value="ZZ"/>
    <property type="match status" value="1"/>
</dbReference>
<dbReference type="SUPFAM" id="SSF57850">
    <property type="entry name" value="RING/U-box"/>
    <property type="match status" value="1"/>
</dbReference>
<accession>C5LDH7</accession>
<dbReference type="SMART" id="SM00291">
    <property type="entry name" value="ZnF_ZZ"/>
    <property type="match status" value="1"/>
</dbReference>